<dbReference type="PANTHER" id="PTHR35391:SF7">
    <property type="entry name" value="C2H2-TYPE DOMAIN-CONTAINING PROTEIN"/>
    <property type="match status" value="1"/>
</dbReference>
<dbReference type="OrthoDB" id="20872at2759"/>
<dbReference type="PANTHER" id="PTHR35391">
    <property type="entry name" value="C2H2-TYPE DOMAIN-CONTAINING PROTEIN-RELATED"/>
    <property type="match status" value="1"/>
</dbReference>
<evidence type="ECO:0000256" key="1">
    <source>
        <dbReference type="SAM" id="MobiDB-lite"/>
    </source>
</evidence>
<evidence type="ECO:0000313" key="3">
    <source>
        <dbReference type="EMBL" id="KAF2821596.1"/>
    </source>
</evidence>
<feature type="compositionally biased region" description="Polar residues" evidence="1">
    <location>
        <begin position="146"/>
        <end position="164"/>
    </location>
</feature>
<dbReference type="SUPFAM" id="SSF50494">
    <property type="entry name" value="Trypsin-like serine proteases"/>
    <property type="match status" value="1"/>
</dbReference>
<dbReference type="Pfam" id="PF26082">
    <property type="entry name" value="zf-C2H2_AcuF"/>
    <property type="match status" value="1"/>
</dbReference>
<feature type="region of interest" description="Disordered" evidence="1">
    <location>
        <begin position="1045"/>
        <end position="1098"/>
    </location>
</feature>
<evidence type="ECO:0000259" key="2">
    <source>
        <dbReference type="Pfam" id="PF26082"/>
    </source>
</evidence>
<feature type="region of interest" description="Disordered" evidence="1">
    <location>
        <begin position="507"/>
        <end position="538"/>
    </location>
</feature>
<keyword evidence="4" id="KW-1185">Reference proteome</keyword>
<dbReference type="Proteomes" id="UP000799424">
    <property type="component" value="Unassembled WGS sequence"/>
</dbReference>
<feature type="compositionally biased region" description="Acidic residues" evidence="1">
    <location>
        <begin position="1080"/>
        <end position="1098"/>
    </location>
</feature>
<organism evidence="3 4">
    <name type="scientific">Ophiobolus disseminans</name>
    <dbReference type="NCBI Taxonomy" id="1469910"/>
    <lineage>
        <taxon>Eukaryota</taxon>
        <taxon>Fungi</taxon>
        <taxon>Dikarya</taxon>
        <taxon>Ascomycota</taxon>
        <taxon>Pezizomycotina</taxon>
        <taxon>Dothideomycetes</taxon>
        <taxon>Pleosporomycetidae</taxon>
        <taxon>Pleosporales</taxon>
        <taxon>Pleosporineae</taxon>
        <taxon>Phaeosphaeriaceae</taxon>
        <taxon>Ophiobolus</taxon>
    </lineage>
</organism>
<feature type="compositionally biased region" description="Polar residues" evidence="1">
    <location>
        <begin position="101"/>
        <end position="113"/>
    </location>
</feature>
<feature type="compositionally biased region" description="Acidic residues" evidence="1">
    <location>
        <begin position="895"/>
        <end position="904"/>
    </location>
</feature>
<evidence type="ECO:0000313" key="4">
    <source>
        <dbReference type="Proteomes" id="UP000799424"/>
    </source>
</evidence>
<accession>A0A6A6ZKY2</accession>
<feature type="region of interest" description="Disordered" evidence="1">
    <location>
        <begin position="873"/>
        <end position="904"/>
    </location>
</feature>
<gene>
    <name evidence="3" type="ORF">CC86DRAFT_458774</name>
</gene>
<dbReference type="InterPro" id="IPR009003">
    <property type="entry name" value="Peptidase_S1_PA"/>
</dbReference>
<dbReference type="EMBL" id="MU006236">
    <property type="protein sequence ID" value="KAF2821596.1"/>
    <property type="molecule type" value="Genomic_DNA"/>
</dbReference>
<feature type="region of interest" description="Disordered" evidence="1">
    <location>
        <begin position="695"/>
        <end position="775"/>
    </location>
</feature>
<dbReference type="AlphaFoldDB" id="A0A6A6ZKY2"/>
<feature type="compositionally biased region" description="Polar residues" evidence="1">
    <location>
        <begin position="695"/>
        <end position="711"/>
    </location>
</feature>
<feature type="domain" description="Oxidoreductase acuF-like C2H2 type zinc-finger" evidence="2">
    <location>
        <begin position="348"/>
        <end position="373"/>
    </location>
</feature>
<proteinExistence type="predicted"/>
<feature type="region of interest" description="Disordered" evidence="1">
    <location>
        <begin position="101"/>
        <end position="164"/>
    </location>
</feature>
<feature type="compositionally biased region" description="Polar residues" evidence="1">
    <location>
        <begin position="724"/>
        <end position="747"/>
    </location>
</feature>
<name>A0A6A6ZKY2_9PLEO</name>
<reference evidence="3" key="1">
    <citation type="journal article" date="2020" name="Stud. Mycol.">
        <title>101 Dothideomycetes genomes: a test case for predicting lifestyles and emergence of pathogens.</title>
        <authorList>
            <person name="Haridas S."/>
            <person name="Albert R."/>
            <person name="Binder M."/>
            <person name="Bloem J."/>
            <person name="Labutti K."/>
            <person name="Salamov A."/>
            <person name="Andreopoulos B."/>
            <person name="Baker S."/>
            <person name="Barry K."/>
            <person name="Bills G."/>
            <person name="Bluhm B."/>
            <person name="Cannon C."/>
            <person name="Castanera R."/>
            <person name="Culley D."/>
            <person name="Daum C."/>
            <person name="Ezra D."/>
            <person name="Gonzalez J."/>
            <person name="Henrissat B."/>
            <person name="Kuo A."/>
            <person name="Liang C."/>
            <person name="Lipzen A."/>
            <person name="Lutzoni F."/>
            <person name="Magnuson J."/>
            <person name="Mondo S."/>
            <person name="Nolan M."/>
            <person name="Ohm R."/>
            <person name="Pangilinan J."/>
            <person name="Park H.-J."/>
            <person name="Ramirez L."/>
            <person name="Alfaro M."/>
            <person name="Sun H."/>
            <person name="Tritt A."/>
            <person name="Yoshinaga Y."/>
            <person name="Zwiers L.-H."/>
            <person name="Turgeon B."/>
            <person name="Goodwin S."/>
            <person name="Spatafora J."/>
            <person name="Crous P."/>
            <person name="Grigoriev I."/>
        </authorList>
    </citation>
    <scope>NUCLEOTIDE SEQUENCE</scope>
    <source>
        <strain evidence="3">CBS 113818</strain>
    </source>
</reference>
<dbReference type="InterPro" id="IPR058925">
    <property type="entry name" value="zf-C2H2_AcuF"/>
</dbReference>
<sequence>MEDSVQPPSIAQAHFRCVDAFHDLLSEKGLHHEPLNLDARPIHDAFNKYKVWAGNMGAMHSGLQWKKSLDYRLREASFYKTQVLRLLEDLRINVEKALSRITNSDSRPSTESNVGAGEGPATDLSDDDSPWEVSSDSDQSREHGATRTSNHKLPSTPNVPNLSAEPTSGVDLVDFIVCCLWKLPIRRPAPLDRMRESELADASYYNHFDILHVRNKFPMLERVVAVRLGKAISRRRQLLRYRKNHHSALEDKRVTTGRLVVDSKSVAGRAKIGLSPSEAASTRYTHDTKATTLKLETHNQLPITLDTLYAPSTSTSTASEATVESGSEMPLTFPSRPRGDDGIALQMFVCPYCQTIQSIPTERKWKKHVLSDLQPYVCTFPDCSLHEHIFETQSEWFCHEAQFHRLTWSCNTAGHETFNETSNFLHHMRSAHQNCIRAEQLPALKHVFQRATSSPTGDCMLCGKASTCLRSHVSRHLKQLALFAIPQSHYIASSDAENVDSELAQRSPALSLKSRDSGSDLSFASDDESPQVQSKRVQQEAILTKDSVPPLLGGDTEDATSWDFTTPKFQEARAAMHENDNTEPIDYVDPAEASTAPLPGPFGLIYAENMDVNVMNPFHQQRPLCGASLGAFSRGKHLPPVSLGGIIEVDGEPFGLTVHHLLDDPSDDESEDEEIFNSGQELRATLLKLPDSSVPEAQTTEQGHVEFQSSGVGKGSVAREDTTAQEPTTPFQHTKNAANPDLSSNLHELTDDERMSGAQSSDAEDFDSESNGSVVALGDQAGDVPGIPVGEGNGIIITQPAIDDVDEDSFPNDEDRDEDHTLFHTYGHVHASSGIRRWKRNGITHEIDWALIKIEPNRLQPYNVVQGGRRFLPGPRTDPPPALEEPVNRRHYSPEEDEYPTEVADDDSLGGLHVHCFGRTTGLQGGTITPVRRHVRTYRRSTFSLAWAVTGGFGLGGDTGAWVIDDRSRVCGIVSAWDQRLKLAYIQPMQVVLEDIKRTLGATEVCLPGSKASKVFVAKASKARSSKHQEFHEALRVYMKDASLGDEQQPPIPVKQSQRRLSRQPPPKLLQYGEPRYEGEESPEEVSSEEEEVTVEEDDIVIYAE</sequence>
<protein>
    <recommendedName>
        <fullName evidence="2">Oxidoreductase acuF-like C2H2 type zinc-finger domain-containing protein</fullName>
    </recommendedName>
</protein>